<dbReference type="InterPro" id="IPR048685">
    <property type="entry name" value="COG3_C"/>
</dbReference>
<organism evidence="2 3">
    <name type="scientific">Cichlidogyrus casuarinus</name>
    <dbReference type="NCBI Taxonomy" id="1844966"/>
    <lineage>
        <taxon>Eukaryota</taxon>
        <taxon>Metazoa</taxon>
        <taxon>Spiralia</taxon>
        <taxon>Lophotrochozoa</taxon>
        <taxon>Platyhelminthes</taxon>
        <taxon>Monogenea</taxon>
        <taxon>Monopisthocotylea</taxon>
        <taxon>Dactylogyridea</taxon>
        <taxon>Ancyrocephalidae</taxon>
        <taxon>Cichlidogyrus</taxon>
    </lineage>
</organism>
<dbReference type="Pfam" id="PF20671">
    <property type="entry name" value="COG3_C"/>
    <property type="match status" value="1"/>
</dbReference>
<comment type="caution">
    <text evidence="2">The sequence shown here is derived from an EMBL/GenBank/DDBJ whole genome shotgun (WGS) entry which is preliminary data.</text>
</comment>
<keyword evidence="3" id="KW-1185">Reference proteome</keyword>
<feature type="non-terminal residue" evidence="2">
    <location>
        <position position="201"/>
    </location>
</feature>
<dbReference type="PANTHER" id="PTHR13302:SF8">
    <property type="entry name" value="CONSERVED OLIGOMERIC GOLGI COMPLEX SUBUNIT 3"/>
    <property type="match status" value="1"/>
</dbReference>
<feature type="domain" description="Conserved oligomeric Golgi complex subunit 3 C-terminal" evidence="1">
    <location>
        <begin position="2"/>
        <end position="194"/>
    </location>
</feature>
<dbReference type="Proteomes" id="UP001626550">
    <property type="component" value="Unassembled WGS sequence"/>
</dbReference>
<sequence>MEVLTELCDIVNKELIPSSNGVDKQNSCFHVFLCDILSDLRERLIYLMDVYMKDQILNYVPSRGDLAYPEQLETMQSINPSPDSASVSVFQPGPNMSLAHADLHGFWYPTLRRTIICLSKLHRCLESDSFNSLAPYCVNNCIHSLVKAKQLIEQEKTPWDANLFFIKNLIILKEQISPFTVDLVTKETSIDASKLKCECFT</sequence>
<proteinExistence type="predicted"/>
<protein>
    <submittedName>
        <fullName evidence="2">Golgi transport complex subunit 3</fullName>
    </submittedName>
</protein>
<evidence type="ECO:0000259" key="1">
    <source>
        <dbReference type="Pfam" id="PF20671"/>
    </source>
</evidence>
<accession>A0ABD2PW84</accession>
<dbReference type="PANTHER" id="PTHR13302">
    <property type="entry name" value="CONSERVED OLIGOMERIC GOLGI COMPLEX COMPONENT 3"/>
    <property type="match status" value="1"/>
</dbReference>
<reference evidence="2 3" key="1">
    <citation type="submission" date="2024-11" db="EMBL/GenBank/DDBJ databases">
        <title>Adaptive evolution of stress response genes in parasites aligns with host niche diversity.</title>
        <authorList>
            <person name="Hahn C."/>
            <person name="Resl P."/>
        </authorList>
    </citation>
    <scope>NUCLEOTIDE SEQUENCE [LARGE SCALE GENOMIC DNA]</scope>
    <source>
        <strain evidence="2">EGGRZ-B1_66</strain>
        <tissue evidence="2">Body</tissue>
    </source>
</reference>
<gene>
    <name evidence="2" type="primary">COG3_3</name>
    <name evidence="2" type="ORF">Ciccas_010069</name>
</gene>
<dbReference type="AlphaFoldDB" id="A0ABD2PW84"/>
<evidence type="ECO:0000313" key="2">
    <source>
        <dbReference type="EMBL" id="KAL3311353.1"/>
    </source>
</evidence>
<name>A0ABD2PW84_9PLAT</name>
<dbReference type="InterPro" id="IPR007265">
    <property type="entry name" value="COG_su3"/>
</dbReference>
<evidence type="ECO:0000313" key="3">
    <source>
        <dbReference type="Proteomes" id="UP001626550"/>
    </source>
</evidence>
<dbReference type="EMBL" id="JBJKFK010002280">
    <property type="protein sequence ID" value="KAL3311353.1"/>
    <property type="molecule type" value="Genomic_DNA"/>
</dbReference>